<protein>
    <submittedName>
        <fullName evidence="1">Uncharacterized protein</fullName>
    </submittedName>
</protein>
<accession>A0A6J5N8M8</accession>
<gene>
    <name evidence="1" type="ORF">UFOVP645_36</name>
</gene>
<sequence length="141" mass="14435">MTAASNYLENKVLDHVLKYATAPYTGATNTYLALFNNTSTNTAANLEAGTLTDETSTSGTAYSRQILTWAAASNGSSATNSTVTFSAATASWGTITHVAVMDGGTAGTGNVLFWGAVTTSKTIDTGDTFQVTSGNLTVSLA</sequence>
<reference evidence="1" key="1">
    <citation type="submission" date="2020-04" db="EMBL/GenBank/DDBJ databases">
        <authorList>
            <person name="Chiriac C."/>
            <person name="Salcher M."/>
            <person name="Ghai R."/>
            <person name="Kavagutti S V."/>
        </authorList>
    </citation>
    <scope>NUCLEOTIDE SEQUENCE</scope>
</reference>
<organism evidence="1">
    <name type="scientific">uncultured Caudovirales phage</name>
    <dbReference type="NCBI Taxonomy" id="2100421"/>
    <lineage>
        <taxon>Viruses</taxon>
        <taxon>Duplodnaviria</taxon>
        <taxon>Heunggongvirae</taxon>
        <taxon>Uroviricota</taxon>
        <taxon>Caudoviricetes</taxon>
        <taxon>Peduoviridae</taxon>
        <taxon>Maltschvirus</taxon>
        <taxon>Maltschvirus maltsch</taxon>
    </lineage>
</organism>
<dbReference type="InterPro" id="IPR056908">
    <property type="entry name" value="Gp80-like"/>
</dbReference>
<dbReference type="Pfam" id="PF23140">
    <property type="entry name" value="Gp80"/>
    <property type="match status" value="1"/>
</dbReference>
<proteinExistence type="predicted"/>
<evidence type="ECO:0000313" key="1">
    <source>
        <dbReference type="EMBL" id="CAB4154862.1"/>
    </source>
</evidence>
<dbReference type="EMBL" id="LR796622">
    <property type="protein sequence ID" value="CAB4154862.1"/>
    <property type="molecule type" value="Genomic_DNA"/>
</dbReference>
<name>A0A6J5N8M8_9CAUD</name>